<dbReference type="HOGENOM" id="CLU_057181_0_0_1"/>
<evidence type="ECO:0000313" key="4">
    <source>
        <dbReference type="Proteomes" id="UP000054279"/>
    </source>
</evidence>
<dbReference type="PANTHER" id="PTHR47332:SF2">
    <property type="entry name" value="SET-6"/>
    <property type="match status" value="1"/>
</dbReference>
<dbReference type="EMBL" id="KN837517">
    <property type="protein sequence ID" value="KIJ24207.1"/>
    <property type="molecule type" value="Genomic_DNA"/>
</dbReference>
<dbReference type="CDD" id="cd20071">
    <property type="entry name" value="SET_SMYD"/>
    <property type="match status" value="1"/>
</dbReference>
<proteinExistence type="predicted"/>
<organism evidence="3 4">
    <name type="scientific">Sphaerobolus stellatus (strain SS14)</name>
    <dbReference type="NCBI Taxonomy" id="990650"/>
    <lineage>
        <taxon>Eukaryota</taxon>
        <taxon>Fungi</taxon>
        <taxon>Dikarya</taxon>
        <taxon>Basidiomycota</taxon>
        <taxon>Agaricomycotina</taxon>
        <taxon>Agaricomycetes</taxon>
        <taxon>Phallomycetidae</taxon>
        <taxon>Geastrales</taxon>
        <taxon>Sphaerobolaceae</taxon>
        <taxon>Sphaerobolus</taxon>
    </lineage>
</organism>
<gene>
    <name evidence="3" type="ORF">M422DRAFT_258630</name>
    <name evidence="2" type="ORF">M422DRAFT_275072</name>
</gene>
<reference evidence="3 4" key="1">
    <citation type="submission" date="2014-06" db="EMBL/GenBank/DDBJ databases">
        <title>Evolutionary Origins and Diversification of the Mycorrhizal Mutualists.</title>
        <authorList>
            <consortium name="DOE Joint Genome Institute"/>
            <consortium name="Mycorrhizal Genomics Consortium"/>
            <person name="Kohler A."/>
            <person name="Kuo A."/>
            <person name="Nagy L.G."/>
            <person name="Floudas D."/>
            <person name="Copeland A."/>
            <person name="Barry K.W."/>
            <person name="Cichocki N."/>
            <person name="Veneault-Fourrey C."/>
            <person name="LaButti K."/>
            <person name="Lindquist E.A."/>
            <person name="Lipzen A."/>
            <person name="Lundell T."/>
            <person name="Morin E."/>
            <person name="Murat C."/>
            <person name="Riley R."/>
            <person name="Ohm R."/>
            <person name="Sun H."/>
            <person name="Tunlid A."/>
            <person name="Henrissat B."/>
            <person name="Grigoriev I.V."/>
            <person name="Hibbett D.S."/>
            <person name="Martin F."/>
        </authorList>
    </citation>
    <scope>NUCLEOTIDE SEQUENCE [LARGE SCALE GENOMIC DNA]</scope>
    <source>
        <strain evidence="3 4">SS14</strain>
    </source>
</reference>
<dbReference type="Proteomes" id="UP000054279">
    <property type="component" value="Unassembled WGS sequence"/>
</dbReference>
<dbReference type="EMBL" id="KN837158">
    <property type="protein sequence ID" value="KIJ38755.1"/>
    <property type="molecule type" value="Genomic_DNA"/>
</dbReference>
<protein>
    <recommendedName>
        <fullName evidence="1">SET domain-containing protein</fullName>
    </recommendedName>
</protein>
<accession>A0A0C9VLN9</accession>
<dbReference type="InterPro" id="IPR046341">
    <property type="entry name" value="SET_dom_sf"/>
</dbReference>
<dbReference type="Gene3D" id="2.170.270.10">
    <property type="entry name" value="SET domain"/>
    <property type="match status" value="1"/>
</dbReference>
<dbReference type="PANTHER" id="PTHR47332">
    <property type="entry name" value="SET DOMAIN-CONTAINING PROTEIN 5"/>
    <property type="match status" value="1"/>
</dbReference>
<evidence type="ECO:0000313" key="3">
    <source>
        <dbReference type="EMBL" id="KIJ38755.1"/>
    </source>
</evidence>
<dbReference type="OrthoDB" id="265717at2759"/>
<dbReference type="Pfam" id="PF00856">
    <property type="entry name" value="SET"/>
    <property type="match status" value="1"/>
</dbReference>
<evidence type="ECO:0000259" key="1">
    <source>
        <dbReference type="PROSITE" id="PS50280"/>
    </source>
</evidence>
<dbReference type="AlphaFoldDB" id="A0A0C9VLN9"/>
<dbReference type="InterPro" id="IPR001214">
    <property type="entry name" value="SET_dom"/>
</dbReference>
<dbReference type="InterPro" id="IPR053185">
    <property type="entry name" value="SET_domain_protein"/>
</dbReference>
<feature type="domain" description="SET" evidence="1">
    <location>
        <begin position="90"/>
        <end position="238"/>
    </location>
</feature>
<sequence>MPSQNLFGRYGIQRFDAAPKGLQTDGQLTSMEERDAEILGRQNTTKIFLRELKYRDSNDEIEYMLGIMYEEMSNSFPDPFENHLPKLPPSPPCSYEIRDIHSKGKGVVALRDIAMGEIIMMERPIFFYPMMTFAELQERIFNDLVAKMQPRTRERFLSLSNVKDSTVPHLLGIQATNSMEMPLKEGAERYGGVFLDISRINHSCGPNTTRQWNRYLFVTIVQASRNIRAGEEITTWYEPVNKSHADRRFDLERKYKFKCTCGYCTNTSTTSDYDRAYYTNEDAIVDLEYRYLSITLAGLKVQNNSRQKAAQDFLQHLIRGLVILTKEGIEGIFAQVYYVYLMQVYGLRGDKTKLREWGFKAILMYIGSPYWSGEKIEQWIDWMRDPEKNFPYWAMLLDRVKRQ</sequence>
<keyword evidence="4" id="KW-1185">Reference proteome</keyword>
<name>A0A0C9VLN9_SPHS4</name>
<dbReference type="SUPFAM" id="SSF82199">
    <property type="entry name" value="SET domain"/>
    <property type="match status" value="1"/>
</dbReference>
<dbReference type="SMART" id="SM00317">
    <property type="entry name" value="SET"/>
    <property type="match status" value="1"/>
</dbReference>
<dbReference type="PROSITE" id="PS50280">
    <property type="entry name" value="SET"/>
    <property type="match status" value="1"/>
</dbReference>
<evidence type="ECO:0000313" key="2">
    <source>
        <dbReference type="EMBL" id="KIJ24207.1"/>
    </source>
</evidence>